<feature type="compositionally biased region" description="Low complexity" evidence="1">
    <location>
        <begin position="1"/>
        <end position="19"/>
    </location>
</feature>
<feature type="non-terminal residue" evidence="2">
    <location>
        <position position="1"/>
    </location>
</feature>
<accession>A0A8B7TI63</accession>
<dbReference type="AlphaFoldDB" id="A0A8B7TI63"/>
<feature type="compositionally biased region" description="Basic residues" evidence="1">
    <location>
        <begin position="203"/>
        <end position="213"/>
    </location>
</feature>
<protein>
    <submittedName>
        <fullName evidence="2">Uncharacterized protein LOC109674866</fullName>
    </submittedName>
</protein>
<organism evidence="2">
    <name type="scientific">Castor canadensis</name>
    <name type="common">American beaver</name>
    <dbReference type="NCBI Taxonomy" id="51338"/>
    <lineage>
        <taxon>Eukaryota</taxon>
        <taxon>Metazoa</taxon>
        <taxon>Chordata</taxon>
        <taxon>Craniata</taxon>
        <taxon>Vertebrata</taxon>
        <taxon>Euteleostomi</taxon>
        <taxon>Mammalia</taxon>
        <taxon>Eutheria</taxon>
        <taxon>Euarchontoglires</taxon>
        <taxon>Glires</taxon>
        <taxon>Rodentia</taxon>
        <taxon>Castorimorpha</taxon>
        <taxon>Castoridae</taxon>
        <taxon>Castor</taxon>
    </lineage>
</organism>
<dbReference type="RefSeq" id="XP_020007324.1">
    <property type="nucleotide sequence ID" value="XM_020151735.1"/>
</dbReference>
<feature type="compositionally biased region" description="Basic and acidic residues" evidence="1">
    <location>
        <begin position="375"/>
        <end position="386"/>
    </location>
</feature>
<feature type="compositionally biased region" description="Low complexity" evidence="1">
    <location>
        <begin position="216"/>
        <end position="243"/>
    </location>
</feature>
<gene>
    <name evidence="2" type="primary">LOC109674866</name>
</gene>
<evidence type="ECO:0000256" key="1">
    <source>
        <dbReference type="SAM" id="MobiDB-lite"/>
    </source>
</evidence>
<dbReference type="OrthoDB" id="10652522at2759"/>
<feature type="compositionally biased region" description="Low complexity" evidence="1">
    <location>
        <begin position="112"/>
        <end position="137"/>
    </location>
</feature>
<reference evidence="2" key="1">
    <citation type="submission" date="2025-08" db="UniProtKB">
        <authorList>
            <consortium name="RefSeq"/>
        </authorList>
    </citation>
    <scope>IDENTIFICATION</scope>
    <source>
        <tissue evidence="2">Leukocyte</tissue>
    </source>
</reference>
<sequence>ENSSRQLLLSPLPSAPQASERARHPRRKERLRQARGEPGVALQQAQRPPSERAAQRPSSHCPLRLVRAALRTFLRTHPARTRREPRGVSKRSAHSLHPGEGRLASPTRTPRPRLGSSGASSRLSSAPPTAGLAAASGPLPPPGAPRLPSPTPAPRPGLSTTSLRSWRPHVFKGQPARIDVVSRSDLQARPQLPRQHQTGPSRTRSHCAPRRRGVWPQPLSRPRRPGPLAAPAQSAARAAVSPPTRDKGGCSDFGYWGCRRPAGEVSAALALLAAAAAGTLAAASCLPSLPRTTPELKTLAPDLLSGAPRSCPRPGWVSWLGLRPPGVNVQPGVCGDRIRGAAAGRDSKMKLWDVVAVCLVLLHTASAFPLPAGKRLPEAPAEDRSLGRSRAPFALSRDCKNRSLPAGGRWRPPGTPTRRTHAPQAGPGRLCASGPARRKAAGR</sequence>
<proteinExistence type="predicted"/>
<evidence type="ECO:0000313" key="2">
    <source>
        <dbReference type="RefSeq" id="XP_020007324.1"/>
    </source>
</evidence>
<dbReference type="KEGG" id="ccan:109674866"/>
<feature type="compositionally biased region" description="Pro residues" evidence="1">
    <location>
        <begin position="138"/>
        <end position="155"/>
    </location>
</feature>
<name>A0A8B7TI63_CASCN</name>
<feature type="region of interest" description="Disordered" evidence="1">
    <location>
        <begin position="372"/>
        <end position="443"/>
    </location>
</feature>
<feature type="region of interest" description="Disordered" evidence="1">
    <location>
        <begin position="1"/>
        <end position="247"/>
    </location>
</feature>
<dbReference type="CTD" id="2668"/>